<dbReference type="EMBL" id="JACHND010000001">
    <property type="protein sequence ID" value="MBB4702929.1"/>
    <property type="molecule type" value="Genomic_DNA"/>
</dbReference>
<evidence type="ECO:0000313" key="1">
    <source>
        <dbReference type="EMBL" id="MBB4702929.1"/>
    </source>
</evidence>
<evidence type="ECO:0008006" key="3">
    <source>
        <dbReference type="Google" id="ProtNLM"/>
    </source>
</evidence>
<gene>
    <name evidence="1" type="ORF">BJ982_004473</name>
</gene>
<comment type="caution">
    <text evidence="1">The sequence shown here is derived from an EMBL/GenBank/DDBJ whole genome shotgun (WGS) entry which is preliminary data.</text>
</comment>
<sequence length="217" mass="23332">MPDAGSRIIAALEAMWKDVQARHDEVPNVVLITGTATQGKRMRWGHHWPERWQLAESTGATAEMFIAGELLAQGAARVLQTMLHEGSHSLADIRGIKDTSRSGNRYHNAKFAALAREMGLEPPETPSSALGYSACTITEATVQEYAETIRALDEAKVGHLRAVLPEPAVKGAARAGQRVPVACGCVPARKIQITPKQIEQGALMCGVCGDVFSPVNQ</sequence>
<dbReference type="Proteomes" id="UP000542210">
    <property type="component" value="Unassembled WGS sequence"/>
</dbReference>
<protein>
    <recommendedName>
        <fullName evidence="3">SprT-like domain-containing protein</fullName>
    </recommendedName>
</protein>
<dbReference type="RefSeq" id="WP_184883027.1">
    <property type="nucleotide sequence ID" value="NZ_BOOV01000005.1"/>
</dbReference>
<reference evidence="1 2" key="1">
    <citation type="submission" date="2020-08" db="EMBL/GenBank/DDBJ databases">
        <title>Sequencing the genomes of 1000 actinobacteria strains.</title>
        <authorList>
            <person name="Klenk H.-P."/>
        </authorList>
    </citation>
    <scope>NUCLEOTIDE SEQUENCE [LARGE SCALE GENOMIC DNA]</scope>
    <source>
        <strain evidence="1 2">DSM 45784</strain>
    </source>
</reference>
<evidence type="ECO:0000313" key="2">
    <source>
        <dbReference type="Proteomes" id="UP000542210"/>
    </source>
</evidence>
<name>A0A7W7D9U6_9ACTN</name>
<accession>A0A7W7D9U6</accession>
<organism evidence="1 2">
    <name type="scientific">Sphaerisporangium siamense</name>
    <dbReference type="NCBI Taxonomy" id="795645"/>
    <lineage>
        <taxon>Bacteria</taxon>
        <taxon>Bacillati</taxon>
        <taxon>Actinomycetota</taxon>
        <taxon>Actinomycetes</taxon>
        <taxon>Streptosporangiales</taxon>
        <taxon>Streptosporangiaceae</taxon>
        <taxon>Sphaerisporangium</taxon>
    </lineage>
</organism>
<dbReference type="AlphaFoldDB" id="A0A7W7D9U6"/>
<keyword evidence="2" id="KW-1185">Reference proteome</keyword>
<proteinExistence type="predicted"/>